<dbReference type="AlphaFoldDB" id="A0A831A1Y1"/>
<evidence type="ECO:0000313" key="2">
    <source>
        <dbReference type="Proteomes" id="UP000013111"/>
    </source>
</evidence>
<dbReference type="PANTHER" id="PTHR10443">
    <property type="entry name" value="MICROSOMAL DIPEPTIDASE"/>
    <property type="match status" value="1"/>
</dbReference>
<dbReference type="InterPro" id="IPR008257">
    <property type="entry name" value="Pept_M19"/>
</dbReference>
<dbReference type="EMBL" id="CAPB01000039">
    <property type="protein sequence ID" value="CCO95104.1"/>
    <property type="molecule type" value="Genomic_DNA"/>
</dbReference>
<dbReference type="Gene3D" id="3.20.20.140">
    <property type="entry name" value="Metal-dependent hydrolases"/>
    <property type="match status" value="1"/>
</dbReference>
<keyword evidence="1" id="KW-0378">Hydrolase</keyword>
<dbReference type="InterPro" id="IPR032466">
    <property type="entry name" value="Metal_Hydrolase"/>
</dbReference>
<reference evidence="1 2" key="2">
    <citation type="submission" date="2013-04" db="EMBL/GenBank/DDBJ databases">
        <title>Comparative genomics of 12 strains of Erwinia amylovora identifies a pan-genome with a large conserved core and provides insights into host specificity.</title>
        <authorList>
            <person name="Mann R.A."/>
            <person name="Smits T.H.M."/>
            <person name="Buehlmann A."/>
            <person name="Blom J."/>
            <person name="Goesmann A."/>
            <person name="Frey J.E."/>
            <person name="Plummer K.M."/>
            <person name="Beer S.V."/>
            <person name="Luck J."/>
            <person name="Duffy B."/>
            <person name="Rodoni B."/>
        </authorList>
    </citation>
    <scope>NUCLEOTIDE SEQUENCE [LARGE SCALE GENOMIC DNA]</scope>
    <source>
        <strain evidence="2">CFBP 1232</strain>
    </source>
</reference>
<sequence>MTDSSPLNPVFDGHNDLLLHLWLNHPENPAEAFFNRRLSGHLDFSRMRQGGFAGGLFAVFVPPSDYVATFHGRDAQQEALRHDALAITASQIAILQQLASQSGGRAKICRSASEIEQCMAGGVLAMVMHIEGAAALDGDLSQLDRWVDAGLRSIGPFWNLPNRFGFGVSGSFPGSPDSGEGLTAAGKQLIRLCNQRRLMVDVSHMNEKAFWDTARLSNAPLVASHSNVHTLCPQPRNLTDDQLAAIAYSDGLVGLNFGTAFLRSDGKRGGDMPLSVMVRHLDYLLEKLGEDRVAFGSDFDGVHLADDIRDVSGLPRLLAVLRGAGYSEPLLAKLCRANWLRILRKTWGN</sequence>
<dbReference type="PANTHER" id="PTHR10443:SF12">
    <property type="entry name" value="DIPEPTIDASE"/>
    <property type="match status" value="1"/>
</dbReference>
<keyword evidence="1" id="KW-0224">Dipeptidase</keyword>
<reference evidence="1 2" key="1">
    <citation type="submission" date="2012-11" db="EMBL/GenBank/DDBJ databases">
        <authorList>
            <person name="Linke B."/>
        </authorList>
    </citation>
    <scope>NUCLEOTIDE SEQUENCE [LARGE SCALE GENOMIC DNA]</scope>
    <source>
        <strain evidence="2">CFBP 1232</strain>
    </source>
</reference>
<dbReference type="Pfam" id="PF01244">
    <property type="entry name" value="Peptidase_M19"/>
    <property type="match status" value="1"/>
</dbReference>
<organism evidence="1 2">
    <name type="scientific">Erwinia amylovora NBRC 12687 = CFBP 1232</name>
    <dbReference type="NCBI Taxonomy" id="1219359"/>
    <lineage>
        <taxon>Bacteria</taxon>
        <taxon>Pseudomonadati</taxon>
        <taxon>Pseudomonadota</taxon>
        <taxon>Gammaproteobacteria</taxon>
        <taxon>Enterobacterales</taxon>
        <taxon>Erwiniaceae</taxon>
        <taxon>Erwinia</taxon>
    </lineage>
</organism>
<protein>
    <submittedName>
        <fullName evidence="1">Renal dipeptidase family protein</fullName>
        <ecNumber evidence="1">3.4.13.19</ecNumber>
    </submittedName>
</protein>
<comment type="caution">
    <text evidence="1">The sequence shown here is derived from an EMBL/GenBank/DDBJ whole genome shotgun (WGS) entry which is preliminary data.</text>
</comment>
<gene>
    <name evidence="1" type="ORF">BN437_3198</name>
</gene>
<accession>A0A831A1Y1</accession>
<dbReference type="PROSITE" id="PS51365">
    <property type="entry name" value="RENAL_DIPEPTIDASE_2"/>
    <property type="match status" value="1"/>
</dbReference>
<dbReference type="SUPFAM" id="SSF51556">
    <property type="entry name" value="Metallo-dependent hydrolases"/>
    <property type="match status" value="1"/>
</dbReference>
<dbReference type="GeneID" id="97607226"/>
<dbReference type="GO" id="GO:0070573">
    <property type="term" value="F:metallodipeptidase activity"/>
    <property type="evidence" value="ECO:0007669"/>
    <property type="project" value="InterPro"/>
</dbReference>
<dbReference type="EC" id="3.4.13.19" evidence="1"/>
<dbReference type="GO" id="GO:0006508">
    <property type="term" value="P:proteolysis"/>
    <property type="evidence" value="ECO:0007669"/>
    <property type="project" value="InterPro"/>
</dbReference>
<dbReference type="Proteomes" id="UP000013111">
    <property type="component" value="Unassembled WGS sequence"/>
</dbReference>
<dbReference type="RefSeq" id="WP_004160003.1">
    <property type="nucleotide sequence ID" value="NZ_BAYW01000023.1"/>
</dbReference>
<proteinExistence type="predicted"/>
<dbReference type="CDD" id="cd01301">
    <property type="entry name" value="rDP_like"/>
    <property type="match status" value="1"/>
</dbReference>
<evidence type="ECO:0000313" key="1">
    <source>
        <dbReference type="EMBL" id="CCO95104.1"/>
    </source>
</evidence>
<name>A0A831A1Y1_ERWAM</name>
<keyword evidence="1" id="KW-0645">Protease</keyword>